<accession>A0A183DKN9</accession>
<sequence length="100" mass="11761">LAKADFSFEDLFTLSLELHGLFEESVAISKLFLNRLKRHRYLIGSRRFALLCLLSLCNTTRYHALSMAEMKQSVLRLQKHLDRMRESIWMRDVIGDCDVQ</sequence>
<dbReference type="AlphaFoldDB" id="A0A183DKN9"/>
<dbReference type="WBParaSite" id="GPUH_0000929101-mRNA-1">
    <property type="protein sequence ID" value="GPUH_0000929101-mRNA-1"/>
    <property type="gene ID" value="GPUH_0000929101"/>
</dbReference>
<proteinExistence type="predicted"/>
<evidence type="ECO:0000313" key="1">
    <source>
        <dbReference type="WBParaSite" id="GPUH_0000929101-mRNA-1"/>
    </source>
</evidence>
<reference evidence="1" key="1">
    <citation type="submission" date="2016-06" db="UniProtKB">
        <authorList>
            <consortium name="WormBaseParasite"/>
        </authorList>
    </citation>
    <scope>IDENTIFICATION</scope>
</reference>
<name>A0A183DKN9_9BILA</name>
<protein>
    <submittedName>
        <fullName evidence="1">NR LBD domain-containing protein</fullName>
    </submittedName>
</protein>
<organism evidence="1">
    <name type="scientific">Gongylonema pulchrum</name>
    <dbReference type="NCBI Taxonomy" id="637853"/>
    <lineage>
        <taxon>Eukaryota</taxon>
        <taxon>Metazoa</taxon>
        <taxon>Ecdysozoa</taxon>
        <taxon>Nematoda</taxon>
        <taxon>Chromadorea</taxon>
        <taxon>Rhabditida</taxon>
        <taxon>Spirurina</taxon>
        <taxon>Spiruromorpha</taxon>
        <taxon>Spiruroidea</taxon>
        <taxon>Gongylonematidae</taxon>
        <taxon>Gongylonema</taxon>
    </lineage>
</organism>